<dbReference type="AlphaFoldDB" id="A0A839T4R5"/>
<evidence type="ECO:0000256" key="1">
    <source>
        <dbReference type="SAM" id="MobiDB-lite"/>
    </source>
</evidence>
<accession>A0A839T4R5</accession>
<name>A0A839T4R5_AZOMA</name>
<organism evidence="2 3">
    <name type="scientific">Azomonas macrocytogenes</name>
    <name type="common">Azotobacter macrocytogenes</name>
    <dbReference type="NCBI Taxonomy" id="69962"/>
    <lineage>
        <taxon>Bacteria</taxon>
        <taxon>Pseudomonadati</taxon>
        <taxon>Pseudomonadota</taxon>
        <taxon>Gammaproteobacteria</taxon>
        <taxon>Pseudomonadales</taxon>
        <taxon>Pseudomonadaceae</taxon>
        <taxon>Azomonas</taxon>
    </lineage>
</organism>
<dbReference type="EMBL" id="JACHXI010000007">
    <property type="protein sequence ID" value="MBB3103486.1"/>
    <property type="molecule type" value="Genomic_DNA"/>
</dbReference>
<evidence type="ECO:0000313" key="2">
    <source>
        <dbReference type="EMBL" id="MBB3103486.1"/>
    </source>
</evidence>
<protein>
    <submittedName>
        <fullName evidence="2">Uncharacterized protein</fullName>
    </submittedName>
</protein>
<proteinExistence type="predicted"/>
<keyword evidence="3" id="KW-1185">Reference proteome</keyword>
<evidence type="ECO:0000313" key="3">
    <source>
        <dbReference type="Proteomes" id="UP000549250"/>
    </source>
</evidence>
<gene>
    <name evidence="2" type="ORF">FHR87_001882</name>
</gene>
<reference evidence="2 3" key="1">
    <citation type="submission" date="2020-08" db="EMBL/GenBank/DDBJ databases">
        <title>Genomic Encyclopedia of Type Strains, Phase III (KMG-III): the genomes of soil and plant-associated and newly described type strains.</title>
        <authorList>
            <person name="Whitman W."/>
        </authorList>
    </citation>
    <scope>NUCLEOTIDE SEQUENCE [LARGE SCALE GENOMIC DNA]</scope>
    <source>
        <strain evidence="2 3">CECT 4462</strain>
    </source>
</reference>
<sequence>MLRKAPLFVDIRRAAIFVGSTLNSETVNQISIGQSDRGFLGQTVSHRKKPSIRRFSVQSRAFALFSKPAESTFLSNRLIQAPGRVVPGPHVWSTDIDTDVRVNLFTACPKRSGNQTCEYRQAAWPRRAIKVQSKRNRQQIPRPGPATKSSGPSRRDGCFRHVGRLRPG</sequence>
<comment type="caution">
    <text evidence="2">The sequence shown here is derived from an EMBL/GenBank/DDBJ whole genome shotgun (WGS) entry which is preliminary data.</text>
</comment>
<dbReference type="Proteomes" id="UP000549250">
    <property type="component" value="Unassembled WGS sequence"/>
</dbReference>
<feature type="region of interest" description="Disordered" evidence="1">
    <location>
        <begin position="130"/>
        <end position="168"/>
    </location>
</feature>